<evidence type="ECO:0000313" key="3">
    <source>
        <dbReference type="EMBL" id="KAK6793729.1"/>
    </source>
</evidence>
<dbReference type="EMBL" id="JBANQN010000003">
    <property type="protein sequence ID" value="KAK6793729.1"/>
    <property type="molecule type" value="Genomic_DNA"/>
</dbReference>
<name>A0AAN8TW05_SOLBU</name>
<accession>A0AAN8TW05</accession>
<keyword evidence="4" id="KW-1185">Reference proteome</keyword>
<sequence>MVSKFMMILLFFFNNITKTLQLIKPLQSLAENWGIALFVVDEVHCVSKWGGVFRPDYRFYSFIFLINQTNTIIWNWFLQLKLKEPLCFCCF</sequence>
<evidence type="ECO:0008006" key="5">
    <source>
        <dbReference type="Google" id="ProtNLM"/>
    </source>
</evidence>
<gene>
    <name evidence="3" type="ORF">RDI58_007182</name>
</gene>
<dbReference type="PROSITE" id="PS00690">
    <property type="entry name" value="DEAH_ATP_HELICASE"/>
    <property type="match status" value="1"/>
</dbReference>
<dbReference type="AlphaFoldDB" id="A0AAN8TW05"/>
<keyword evidence="1" id="KW-0378">Hydrolase</keyword>
<proteinExistence type="predicted"/>
<keyword evidence="2" id="KW-0732">Signal</keyword>
<feature type="chain" id="PRO_5042940516" description="Helicase ATP-binding domain-containing protein" evidence="2">
    <location>
        <begin position="22"/>
        <end position="91"/>
    </location>
</feature>
<dbReference type="Gene3D" id="3.40.50.300">
    <property type="entry name" value="P-loop containing nucleotide triphosphate hydrolases"/>
    <property type="match status" value="1"/>
</dbReference>
<reference evidence="3 4" key="1">
    <citation type="submission" date="2024-02" db="EMBL/GenBank/DDBJ databases">
        <title>de novo genome assembly of Solanum bulbocastanum strain 11H21.</title>
        <authorList>
            <person name="Hosaka A.J."/>
        </authorList>
    </citation>
    <scope>NUCLEOTIDE SEQUENCE [LARGE SCALE GENOMIC DNA]</scope>
    <source>
        <tissue evidence="3">Young leaves</tissue>
    </source>
</reference>
<evidence type="ECO:0000256" key="1">
    <source>
        <dbReference type="ARBA" id="ARBA00022801"/>
    </source>
</evidence>
<dbReference type="Proteomes" id="UP001371456">
    <property type="component" value="Unassembled WGS sequence"/>
</dbReference>
<protein>
    <recommendedName>
        <fullName evidence="5">Helicase ATP-binding domain-containing protein</fullName>
    </recommendedName>
</protein>
<organism evidence="3 4">
    <name type="scientific">Solanum bulbocastanum</name>
    <name type="common">Wild potato</name>
    <dbReference type="NCBI Taxonomy" id="147425"/>
    <lineage>
        <taxon>Eukaryota</taxon>
        <taxon>Viridiplantae</taxon>
        <taxon>Streptophyta</taxon>
        <taxon>Embryophyta</taxon>
        <taxon>Tracheophyta</taxon>
        <taxon>Spermatophyta</taxon>
        <taxon>Magnoliopsida</taxon>
        <taxon>eudicotyledons</taxon>
        <taxon>Gunneridae</taxon>
        <taxon>Pentapetalae</taxon>
        <taxon>asterids</taxon>
        <taxon>lamiids</taxon>
        <taxon>Solanales</taxon>
        <taxon>Solanaceae</taxon>
        <taxon>Solanoideae</taxon>
        <taxon>Solaneae</taxon>
        <taxon>Solanum</taxon>
    </lineage>
</organism>
<evidence type="ECO:0000313" key="4">
    <source>
        <dbReference type="Proteomes" id="UP001371456"/>
    </source>
</evidence>
<dbReference type="InterPro" id="IPR002464">
    <property type="entry name" value="DNA/RNA_helicase_DEAH_CS"/>
</dbReference>
<dbReference type="GO" id="GO:0016787">
    <property type="term" value="F:hydrolase activity"/>
    <property type="evidence" value="ECO:0007669"/>
    <property type="project" value="UniProtKB-KW"/>
</dbReference>
<evidence type="ECO:0000256" key="2">
    <source>
        <dbReference type="SAM" id="SignalP"/>
    </source>
</evidence>
<dbReference type="InterPro" id="IPR027417">
    <property type="entry name" value="P-loop_NTPase"/>
</dbReference>
<comment type="caution">
    <text evidence="3">The sequence shown here is derived from an EMBL/GenBank/DDBJ whole genome shotgun (WGS) entry which is preliminary data.</text>
</comment>
<feature type="signal peptide" evidence="2">
    <location>
        <begin position="1"/>
        <end position="21"/>
    </location>
</feature>